<dbReference type="SUPFAM" id="SSF48576">
    <property type="entry name" value="Terpenoid synthases"/>
    <property type="match status" value="1"/>
</dbReference>
<name>A0A7J9B0Y3_9ROSI</name>
<proteinExistence type="predicted"/>
<dbReference type="Gene3D" id="1.50.10.130">
    <property type="entry name" value="Terpene synthase, N-terminal domain"/>
    <property type="match status" value="1"/>
</dbReference>
<dbReference type="AlphaFoldDB" id="A0A7J9B0Y3"/>
<dbReference type="InterPro" id="IPR050148">
    <property type="entry name" value="Terpene_synthase-like"/>
</dbReference>
<sequence>MDDVGNIKSSLNQDFKGLLNLYEKENNDHQYLSMLVDHALELPLHWRMPRLEARWFIAEYEKSKDKNPIILDLAILDYNKVQSIHQEDLRYVSTWWKELGLGKRFSFARDRLMENFLWTVGMVIAPEDGKKVEYFLKWSMR</sequence>
<evidence type="ECO:0000256" key="1">
    <source>
        <dbReference type="ARBA" id="ARBA00022842"/>
    </source>
</evidence>
<gene>
    <name evidence="2" type="ORF">Golax_022470</name>
</gene>
<organism evidence="2 3">
    <name type="scientific">Gossypium laxum</name>
    <dbReference type="NCBI Taxonomy" id="34288"/>
    <lineage>
        <taxon>Eukaryota</taxon>
        <taxon>Viridiplantae</taxon>
        <taxon>Streptophyta</taxon>
        <taxon>Embryophyta</taxon>
        <taxon>Tracheophyta</taxon>
        <taxon>Spermatophyta</taxon>
        <taxon>Magnoliopsida</taxon>
        <taxon>eudicotyledons</taxon>
        <taxon>Gunneridae</taxon>
        <taxon>Pentapetalae</taxon>
        <taxon>rosids</taxon>
        <taxon>malvids</taxon>
        <taxon>Malvales</taxon>
        <taxon>Malvaceae</taxon>
        <taxon>Malvoideae</taxon>
        <taxon>Gossypium</taxon>
    </lineage>
</organism>
<dbReference type="GO" id="GO:0016114">
    <property type="term" value="P:terpenoid biosynthetic process"/>
    <property type="evidence" value="ECO:0007669"/>
    <property type="project" value="InterPro"/>
</dbReference>
<dbReference type="PANTHER" id="PTHR31225:SF9">
    <property type="entry name" value="TERPENE SYNTHASE 10"/>
    <property type="match status" value="1"/>
</dbReference>
<dbReference type="Proteomes" id="UP000593574">
    <property type="component" value="Unassembled WGS sequence"/>
</dbReference>
<evidence type="ECO:0008006" key="4">
    <source>
        <dbReference type="Google" id="ProtNLM"/>
    </source>
</evidence>
<comment type="caution">
    <text evidence="2">The sequence shown here is derived from an EMBL/GenBank/DDBJ whole genome shotgun (WGS) entry which is preliminary data.</text>
</comment>
<keyword evidence="1" id="KW-0460">Magnesium</keyword>
<keyword evidence="3" id="KW-1185">Reference proteome</keyword>
<protein>
    <recommendedName>
        <fullName evidence="4">Terpene synthase metal-binding domain-containing protein</fullName>
    </recommendedName>
</protein>
<dbReference type="InterPro" id="IPR008930">
    <property type="entry name" value="Terpenoid_cyclase/PrenylTrfase"/>
</dbReference>
<dbReference type="GO" id="GO:0010333">
    <property type="term" value="F:terpene synthase activity"/>
    <property type="evidence" value="ECO:0007669"/>
    <property type="project" value="InterPro"/>
</dbReference>
<dbReference type="EMBL" id="JABEZV010441499">
    <property type="protein sequence ID" value="MBA0729978.1"/>
    <property type="molecule type" value="Genomic_DNA"/>
</dbReference>
<dbReference type="InterPro" id="IPR036965">
    <property type="entry name" value="Terpene_synth_N_sf"/>
</dbReference>
<evidence type="ECO:0000313" key="3">
    <source>
        <dbReference type="Proteomes" id="UP000593574"/>
    </source>
</evidence>
<dbReference type="InterPro" id="IPR008949">
    <property type="entry name" value="Isoprenoid_synthase_dom_sf"/>
</dbReference>
<evidence type="ECO:0000313" key="2">
    <source>
        <dbReference type="EMBL" id="MBA0729978.1"/>
    </source>
</evidence>
<accession>A0A7J9B0Y3</accession>
<reference evidence="2 3" key="1">
    <citation type="journal article" date="2019" name="Genome Biol. Evol.">
        <title>Insights into the evolution of the New World diploid cottons (Gossypium, subgenus Houzingenia) based on genome sequencing.</title>
        <authorList>
            <person name="Grover C.E."/>
            <person name="Arick M.A. 2nd"/>
            <person name="Thrash A."/>
            <person name="Conover J.L."/>
            <person name="Sanders W.S."/>
            <person name="Peterson D.G."/>
            <person name="Frelichowski J.E."/>
            <person name="Scheffler J.A."/>
            <person name="Scheffler B.E."/>
            <person name="Wendel J.F."/>
        </authorList>
    </citation>
    <scope>NUCLEOTIDE SEQUENCE [LARGE SCALE GENOMIC DNA]</scope>
    <source>
        <strain evidence="2">4</strain>
        <tissue evidence="2">Leaf</tissue>
    </source>
</reference>
<dbReference type="SUPFAM" id="SSF48239">
    <property type="entry name" value="Terpenoid cyclases/Protein prenyltransferases"/>
    <property type="match status" value="1"/>
</dbReference>
<dbReference type="PANTHER" id="PTHR31225">
    <property type="entry name" value="OS04G0344100 PROTEIN-RELATED"/>
    <property type="match status" value="1"/>
</dbReference>
<dbReference type="Gene3D" id="1.10.600.10">
    <property type="entry name" value="Farnesyl Diphosphate Synthase"/>
    <property type="match status" value="1"/>
</dbReference>